<dbReference type="EMBL" id="UZAD01001257">
    <property type="protein sequence ID" value="VDN84902.1"/>
    <property type="molecule type" value="Genomic_DNA"/>
</dbReference>
<keyword evidence="2" id="KW-1185">Reference proteome</keyword>
<evidence type="ECO:0000313" key="3">
    <source>
        <dbReference type="WBParaSite" id="BPAG_0000374801-mRNA-1"/>
    </source>
</evidence>
<organism evidence="3">
    <name type="scientific">Brugia pahangi</name>
    <name type="common">Filarial nematode worm</name>
    <dbReference type="NCBI Taxonomy" id="6280"/>
    <lineage>
        <taxon>Eukaryota</taxon>
        <taxon>Metazoa</taxon>
        <taxon>Ecdysozoa</taxon>
        <taxon>Nematoda</taxon>
        <taxon>Chromadorea</taxon>
        <taxon>Rhabditida</taxon>
        <taxon>Spirurina</taxon>
        <taxon>Spiruromorpha</taxon>
        <taxon>Filarioidea</taxon>
        <taxon>Onchocercidae</taxon>
        <taxon>Brugia</taxon>
    </lineage>
</organism>
<protein>
    <submittedName>
        <fullName evidence="3">ABC transporter permease</fullName>
    </submittedName>
</protein>
<gene>
    <name evidence="1" type="ORF">BPAG_LOCUS3716</name>
</gene>
<proteinExistence type="predicted"/>
<sequence length="33" mass="4033">MSYKVNQLQHDLTVKTHLIQYSWRFVIAVLLWT</sequence>
<evidence type="ECO:0000313" key="2">
    <source>
        <dbReference type="Proteomes" id="UP000278627"/>
    </source>
</evidence>
<reference evidence="3" key="1">
    <citation type="submission" date="2017-02" db="UniProtKB">
        <authorList>
            <consortium name="WormBaseParasite"/>
        </authorList>
    </citation>
    <scope>IDENTIFICATION</scope>
</reference>
<accession>A0A0N4T6B5</accession>
<reference evidence="1 2" key="2">
    <citation type="submission" date="2018-11" db="EMBL/GenBank/DDBJ databases">
        <authorList>
            <consortium name="Pathogen Informatics"/>
        </authorList>
    </citation>
    <scope>NUCLEOTIDE SEQUENCE [LARGE SCALE GENOMIC DNA]</scope>
</reference>
<dbReference type="AlphaFoldDB" id="A0A0N4T6B5"/>
<evidence type="ECO:0000313" key="1">
    <source>
        <dbReference type="EMBL" id="VDN84902.1"/>
    </source>
</evidence>
<dbReference type="Proteomes" id="UP000278627">
    <property type="component" value="Unassembled WGS sequence"/>
</dbReference>
<dbReference type="WBParaSite" id="BPAG_0000374801-mRNA-1">
    <property type="protein sequence ID" value="BPAG_0000374801-mRNA-1"/>
    <property type="gene ID" value="BPAG_0000374801"/>
</dbReference>
<name>A0A0N4T6B5_BRUPA</name>